<dbReference type="InterPro" id="IPR001705">
    <property type="entry name" value="Ribosomal_bL33"/>
</dbReference>
<dbReference type="EMBL" id="JAGQNY010000006">
    <property type="protein sequence ID" value="MCA9302109.1"/>
    <property type="molecule type" value="Genomic_DNA"/>
</dbReference>
<dbReference type="SUPFAM" id="SSF57829">
    <property type="entry name" value="Zn-binding ribosomal proteins"/>
    <property type="match status" value="1"/>
</dbReference>
<dbReference type="NCBIfam" id="TIGR01023">
    <property type="entry name" value="rpmG_bact"/>
    <property type="match status" value="1"/>
</dbReference>
<dbReference type="GO" id="GO:0006412">
    <property type="term" value="P:translation"/>
    <property type="evidence" value="ECO:0007669"/>
    <property type="project" value="UniProtKB-UniRule"/>
</dbReference>
<dbReference type="NCBIfam" id="NF001764">
    <property type="entry name" value="PRK00504.1"/>
    <property type="match status" value="1"/>
</dbReference>
<organism evidence="6 7">
    <name type="scientific">candidate division WWE3 bacterium</name>
    <dbReference type="NCBI Taxonomy" id="2053526"/>
    <lineage>
        <taxon>Bacteria</taxon>
        <taxon>Katanobacteria</taxon>
    </lineage>
</organism>
<reference evidence="6" key="1">
    <citation type="submission" date="2020-04" db="EMBL/GenBank/DDBJ databases">
        <authorList>
            <person name="Zhang T."/>
        </authorList>
    </citation>
    <scope>NUCLEOTIDE SEQUENCE</scope>
    <source>
        <strain evidence="6">HKST-UBA80</strain>
    </source>
</reference>
<accession>A0A955E185</accession>
<reference evidence="6" key="2">
    <citation type="journal article" date="2021" name="Microbiome">
        <title>Successional dynamics and alternative stable states in a saline activated sludge microbial community over 9 years.</title>
        <authorList>
            <person name="Wang Y."/>
            <person name="Ye J."/>
            <person name="Ju F."/>
            <person name="Liu L."/>
            <person name="Boyd J.A."/>
            <person name="Deng Y."/>
            <person name="Parks D.H."/>
            <person name="Jiang X."/>
            <person name="Yin X."/>
            <person name="Woodcroft B.J."/>
            <person name="Tyson G.W."/>
            <person name="Hugenholtz P."/>
            <person name="Polz M.F."/>
            <person name="Zhang T."/>
        </authorList>
    </citation>
    <scope>NUCLEOTIDE SEQUENCE</scope>
    <source>
        <strain evidence="6">HKST-UBA80</strain>
    </source>
</reference>
<comment type="similarity">
    <text evidence="1 5">Belongs to the bacterial ribosomal protein bL33 family.</text>
</comment>
<evidence type="ECO:0000256" key="4">
    <source>
        <dbReference type="ARBA" id="ARBA00035176"/>
    </source>
</evidence>
<evidence type="ECO:0000256" key="5">
    <source>
        <dbReference type="HAMAP-Rule" id="MF_00294"/>
    </source>
</evidence>
<dbReference type="HAMAP" id="MF_00294">
    <property type="entry name" value="Ribosomal_bL33"/>
    <property type="match status" value="1"/>
</dbReference>
<dbReference type="Pfam" id="PF00471">
    <property type="entry name" value="Ribosomal_L33"/>
    <property type="match status" value="1"/>
</dbReference>
<keyword evidence="2 5" id="KW-0689">Ribosomal protein</keyword>
<dbReference type="GO" id="GO:0005737">
    <property type="term" value="C:cytoplasm"/>
    <property type="evidence" value="ECO:0007669"/>
    <property type="project" value="UniProtKB-ARBA"/>
</dbReference>
<gene>
    <name evidence="5 6" type="primary">rpmG</name>
    <name evidence="6" type="ORF">KDA10_01925</name>
</gene>
<dbReference type="NCBIfam" id="NF001860">
    <property type="entry name" value="PRK00595.1"/>
    <property type="match status" value="1"/>
</dbReference>
<dbReference type="PANTHER" id="PTHR43168:SF2">
    <property type="entry name" value="LARGE RIBOSOMAL SUBUNIT PROTEIN BL33C"/>
    <property type="match status" value="1"/>
</dbReference>
<sequence length="59" mass="7058">MAKKKKKNRMLIGLECTVTGIRSYITQKNKMNTTEKLQLMKYNPKLRKHTLHKEIQKLK</sequence>
<comment type="caution">
    <text evidence="6">The sequence shown here is derived from an EMBL/GenBank/DDBJ whole genome shotgun (WGS) entry which is preliminary data.</text>
</comment>
<evidence type="ECO:0000256" key="2">
    <source>
        <dbReference type="ARBA" id="ARBA00022980"/>
    </source>
</evidence>
<evidence type="ECO:0000256" key="1">
    <source>
        <dbReference type="ARBA" id="ARBA00007596"/>
    </source>
</evidence>
<dbReference type="AlphaFoldDB" id="A0A955E185"/>
<dbReference type="InterPro" id="IPR011332">
    <property type="entry name" value="Ribosomal_zn-bd"/>
</dbReference>
<proteinExistence type="inferred from homology"/>
<dbReference type="Gene3D" id="2.20.28.120">
    <property type="entry name" value="Ribosomal protein L33"/>
    <property type="match status" value="1"/>
</dbReference>
<keyword evidence="3 5" id="KW-0687">Ribonucleoprotein</keyword>
<evidence type="ECO:0000256" key="3">
    <source>
        <dbReference type="ARBA" id="ARBA00023274"/>
    </source>
</evidence>
<dbReference type="GO" id="GO:1990904">
    <property type="term" value="C:ribonucleoprotein complex"/>
    <property type="evidence" value="ECO:0007669"/>
    <property type="project" value="UniProtKB-KW"/>
</dbReference>
<protein>
    <recommendedName>
        <fullName evidence="4 5">Large ribosomal subunit protein bL33</fullName>
    </recommendedName>
</protein>
<dbReference type="GO" id="GO:0005840">
    <property type="term" value="C:ribosome"/>
    <property type="evidence" value="ECO:0007669"/>
    <property type="project" value="UniProtKB-KW"/>
</dbReference>
<evidence type="ECO:0000313" key="6">
    <source>
        <dbReference type="EMBL" id="MCA9302109.1"/>
    </source>
</evidence>
<name>A0A955E185_UNCKA</name>
<dbReference type="InterPro" id="IPR038584">
    <property type="entry name" value="Ribosomal_bL33_sf"/>
</dbReference>
<dbReference type="PANTHER" id="PTHR43168">
    <property type="entry name" value="50S RIBOSOMAL PROTEIN L33, CHLOROPLASTIC"/>
    <property type="match status" value="1"/>
</dbReference>
<evidence type="ECO:0000313" key="7">
    <source>
        <dbReference type="Proteomes" id="UP000714817"/>
    </source>
</evidence>
<dbReference type="GO" id="GO:0003735">
    <property type="term" value="F:structural constituent of ribosome"/>
    <property type="evidence" value="ECO:0007669"/>
    <property type="project" value="InterPro"/>
</dbReference>
<dbReference type="Proteomes" id="UP000714817">
    <property type="component" value="Unassembled WGS sequence"/>
</dbReference>